<keyword evidence="1" id="KW-0472">Membrane</keyword>
<name>A0ABV9LYP1_9ALTE</name>
<dbReference type="Proteomes" id="UP001595897">
    <property type="component" value="Unassembled WGS sequence"/>
</dbReference>
<dbReference type="PANTHER" id="PTHR40031:SF1">
    <property type="entry name" value="MEMBRANE-BOUND METAL-DEPENDENT HYDROLASE"/>
    <property type="match status" value="1"/>
</dbReference>
<dbReference type="PANTHER" id="PTHR40031">
    <property type="entry name" value="HYPOTHETICAL MEMBRANE SPANNING PROTEIN"/>
    <property type="match status" value="1"/>
</dbReference>
<accession>A0ABV9LYP1</accession>
<feature type="transmembrane region" description="Helical" evidence="1">
    <location>
        <begin position="58"/>
        <end position="77"/>
    </location>
</feature>
<keyword evidence="1" id="KW-1133">Transmembrane helix</keyword>
<dbReference type="Pfam" id="PF04307">
    <property type="entry name" value="YdjM"/>
    <property type="match status" value="1"/>
</dbReference>
<evidence type="ECO:0000256" key="1">
    <source>
        <dbReference type="SAM" id="Phobius"/>
    </source>
</evidence>
<dbReference type="InterPro" id="IPR007404">
    <property type="entry name" value="YdjM-like"/>
</dbReference>
<feature type="transmembrane region" description="Helical" evidence="1">
    <location>
        <begin position="159"/>
        <end position="181"/>
    </location>
</feature>
<organism evidence="2 3">
    <name type="scientific">Glaciecola siphonariae</name>
    <dbReference type="NCBI Taxonomy" id="521012"/>
    <lineage>
        <taxon>Bacteria</taxon>
        <taxon>Pseudomonadati</taxon>
        <taxon>Pseudomonadota</taxon>
        <taxon>Gammaproteobacteria</taxon>
        <taxon>Alteromonadales</taxon>
        <taxon>Alteromonadaceae</taxon>
        <taxon>Glaciecola</taxon>
    </lineage>
</organism>
<evidence type="ECO:0000313" key="3">
    <source>
        <dbReference type="Proteomes" id="UP001595897"/>
    </source>
</evidence>
<comment type="caution">
    <text evidence="2">The sequence shown here is derived from an EMBL/GenBank/DDBJ whole genome shotgun (WGS) entry which is preliminary data.</text>
</comment>
<keyword evidence="3" id="KW-1185">Reference proteome</keyword>
<dbReference type="EMBL" id="JBHSGU010000009">
    <property type="protein sequence ID" value="MFC4701299.1"/>
    <property type="molecule type" value="Genomic_DNA"/>
</dbReference>
<keyword evidence="1" id="KW-0812">Transmembrane</keyword>
<feature type="transmembrane region" description="Helical" evidence="1">
    <location>
        <begin position="123"/>
        <end position="147"/>
    </location>
</feature>
<sequence>MDSLTQVALGGAVAYTVMGRKMGAKAALWGAALGTLPDLDVFIPYGDAISDFTYHRSFSHSLLVHVLVTPLIAWLMTKCHASARPYFKQCMLLVFLCLSTHAILDSFTVYGTQLFWPLTEYPFGIANLFIIDLLVTIPLLMGFIAALLPRLPYRKAKRLNLIGLGLCTLYITWSLVAQQYINHKIERTLANNNIVAGAYMSTPAPFTTLLWRAVVMSDEGYYEVYASVFDTPEQVSVTQFTSQEGLLDGLEDNWHVQRLRWFTKGLYSVSEQQSAIVMSDLRMGTQCNYVFNFKVAERSINGPKAVDVEQYSSRPDMSGLKKLFERIWQPSIVLSPPANTPCGELN</sequence>
<protein>
    <submittedName>
        <fullName evidence="2">Metal-dependent hydrolase</fullName>
    </submittedName>
</protein>
<feature type="transmembrane region" description="Helical" evidence="1">
    <location>
        <begin position="26"/>
        <end position="46"/>
    </location>
</feature>
<reference evidence="3" key="1">
    <citation type="journal article" date="2019" name="Int. J. Syst. Evol. Microbiol.">
        <title>The Global Catalogue of Microorganisms (GCM) 10K type strain sequencing project: providing services to taxonomists for standard genome sequencing and annotation.</title>
        <authorList>
            <consortium name="The Broad Institute Genomics Platform"/>
            <consortium name="The Broad Institute Genome Sequencing Center for Infectious Disease"/>
            <person name="Wu L."/>
            <person name="Ma J."/>
        </authorList>
    </citation>
    <scope>NUCLEOTIDE SEQUENCE [LARGE SCALE GENOMIC DNA]</scope>
    <source>
        <strain evidence="3">KACC 12507</strain>
    </source>
</reference>
<feature type="transmembrane region" description="Helical" evidence="1">
    <location>
        <begin position="89"/>
        <end position="111"/>
    </location>
</feature>
<dbReference type="RefSeq" id="WP_382409654.1">
    <property type="nucleotide sequence ID" value="NZ_JBHSGU010000009.1"/>
</dbReference>
<dbReference type="InterPro" id="IPR053170">
    <property type="entry name" value="Transcription_regulator"/>
</dbReference>
<gene>
    <name evidence="2" type="ORF">ACFO4O_14105</name>
</gene>
<proteinExistence type="predicted"/>
<evidence type="ECO:0000313" key="2">
    <source>
        <dbReference type="EMBL" id="MFC4701299.1"/>
    </source>
</evidence>
<dbReference type="GO" id="GO:0016787">
    <property type="term" value="F:hydrolase activity"/>
    <property type="evidence" value="ECO:0007669"/>
    <property type="project" value="UniProtKB-KW"/>
</dbReference>
<keyword evidence="2" id="KW-0378">Hydrolase</keyword>